<proteinExistence type="inferred from homology"/>
<dbReference type="PANTHER" id="PTHR33376">
    <property type="match status" value="1"/>
</dbReference>
<dbReference type="InterPro" id="IPR038404">
    <property type="entry name" value="TRAP_DctP_sf"/>
</dbReference>
<dbReference type="GO" id="GO:0055085">
    <property type="term" value="P:transmembrane transport"/>
    <property type="evidence" value="ECO:0007669"/>
    <property type="project" value="InterPro"/>
</dbReference>
<gene>
    <name evidence="6" type="ORF">BSZ05_16695</name>
</gene>
<feature type="signal peptide" evidence="5">
    <location>
        <begin position="1"/>
        <end position="27"/>
    </location>
</feature>
<dbReference type="Proteomes" id="UP000197092">
    <property type="component" value="Chromosome 1"/>
</dbReference>
<dbReference type="KEGG" id="vsh:BSZ05_16695"/>
<dbReference type="PIRSF" id="PIRSF006470">
    <property type="entry name" value="DctB"/>
    <property type="match status" value="1"/>
</dbReference>
<feature type="chain" id="PRO_5043003107" evidence="5">
    <location>
        <begin position="28"/>
        <end position="331"/>
    </location>
</feature>
<dbReference type="PANTHER" id="PTHR33376:SF4">
    <property type="entry name" value="SIALIC ACID-BINDING PERIPLASMIC PROTEIN SIAP"/>
    <property type="match status" value="1"/>
</dbReference>
<dbReference type="Gene3D" id="3.40.190.170">
    <property type="entry name" value="Bacterial extracellular solute-binding protein, family 7"/>
    <property type="match status" value="1"/>
</dbReference>
<comment type="subcellular location">
    <subcellularLocation>
        <location evidence="1">Cell envelope</location>
    </subcellularLocation>
</comment>
<evidence type="ECO:0000256" key="4">
    <source>
        <dbReference type="ARBA" id="ARBA00022729"/>
    </source>
</evidence>
<keyword evidence="4 5" id="KW-0732">Signal</keyword>
<comment type="similarity">
    <text evidence="2">Belongs to the bacterial solute-binding protein 7 family.</text>
</comment>
<dbReference type="InterPro" id="IPR004682">
    <property type="entry name" value="TRAP_DctP"/>
</dbReference>
<accession>A0AAN1FIL6</accession>
<dbReference type="EMBL" id="CP018308">
    <property type="protein sequence ID" value="ASI91314.1"/>
    <property type="molecule type" value="Genomic_DNA"/>
</dbReference>
<dbReference type="Pfam" id="PF03480">
    <property type="entry name" value="DctP"/>
    <property type="match status" value="1"/>
</dbReference>
<dbReference type="SUPFAM" id="SSF53850">
    <property type="entry name" value="Periplasmic binding protein-like II"/>
    <property type="match status" value="1"/>
</dbReference>
<evidence type="ECO:0000256" key="1">
    <source>
        <dbReference type="ARBA" id="ARBA00004196"/>
    </source>
</evidence>
<sequence length="331" mass="36786">METKMKKTTLTFTALAVSAVLSSAAFAKDLKVATSAQVGSLQYNTTQYFTEVANEEFKKQGIDYNLKFFGAAQLGKDKDVQQKLKLGTVDLALLTSTLPTHVSEMALFELPFLVSDRDHVAKIEEQVFWPYIAPAAEKKGYKVIGFWENGFRNITNAQRPVNTPEDLDGLKIRTPNSSWRVKMFKNWGANPTPMSFSEVFIGLQTGVIDGQENPYTNIYAAKLHEVQGYLSVTNHVYTPAYLTAGARHYGKFPDEVRAVLEDSAKQAQQWGYQEAAKLEGELKDKLVAGGMKLNVANRQAFVDASQPIYDDFVKNVNNGEVMLNKAMATAN</sequence>
<dbReference type="GO" id="GO:0030288">
    <property type="term" value="C:outer membrane-bounded periplasmic space"/>
    <property type="evidence" value="ECO:0007669"/>
    <property type="project" value="InterPro"/>
</dbReference>
<evidence type="ECO:0000313" key="7">
    <source>
        <dbReference type="Proteomes" id="UP000197092"/>
    </source>
</evidence>
<protein>
    <submittedName>
        <fullName evidence="6">C4-dicarboxylate ABC transporter</fullName>
    </submittedName>
</protein>
<dbReference type="AlphaFoldDB" id="A0AAN1FIL6"/>
<reference evidence="7" key="1">
    <citation type="submission" date="2016-12" db="EMBL/GenBank/DDBJ databases">
        <title>Comparative genomic analysis reveals the diversity, evolution, and environmental adaptation strategies of the genus Vibrio.</title>
        <authorList>
            <person name="Lin H."/>
            <person name="Wang X."/>
            <person name="Zhang X.-H."/>
        </authorList>
    </citation>
    <scope>NUCLEOTIDE SEQUENCE [LARGE SCALE GENOMIC DNA]</scope>
    <source>
        <strain evidence="7">QT6D1</strain>
    </source>
</reference>
<evidence type="ECO:0000313" key="6">
    <source>
        <dbReference type="EMBL" id="ASI91314.1"/>
    </source>
</evidence>
<name>A0AAN1FIL6_9VIBR</name>
<evidence type="ECO:0000256" key="5">
    <source>
        <dbReference type="SAM" id="SignalP"/>
    </source>
</evidence>
<dbReference type="NCBIfam" id="NF037995">
    <property type="entry name" value="TRAP_S1"/>
    <property type="match status" value="1"/>
</dbReference>
<organism evidence="6 7">
    <name type="scientific">Vibrio mediterranei</name>
    <dbReference type="NCBI Taxonomy" id="689"/>
    <lineage>
        <taxon>Bacteria</taxon>
        <taxon>Pseudomonadati</taxon>
        <taxon>Pseudomonadota</taxon>
        <taxon>Gammaproteobacteria</taxon>
        <taxon>Vibrionales</taxon>
        <taxon>Vibrionaceae</taxon>
        <taxon>Vibrio</taxon>
    </lineage>
</organism>
<evidence type="ECO:0000256" key="2">
    <source>
        <dbReference type="ARBA" id="ARBA00009023"/>
    </source>
</evidence>
<evidence type="ECO:0000256" key="3">
    <source>
        <dbReference type="ARBA" id="ARBA00022448"/>
    </source>
</evidence>
<dbReference type="InterPro" id="IPR018389">
    <property type="entry name" value="DctP_fam"/>
</dbReference>
<dbReference type="NCBIfam" id="TIGR00787">
    <property type="entry name" value="dctP"/>
    <property type="match status" value="1"/>
</dbReference>
<dbReference type="CDD" id="cd13603">
    <property type="entry name" value="PBP2_TRAP_Siap_TeaA_like"/>
    <property type="match status" value="1"/>
</dbReference>
<keyword evidence="3" id="KW-0813">Transport</keyword>